<dbReference type="Proteomes" id="UP000595224">
    <property type="component" value="Chromosome"/>
</dbReference>
<dbReference type="RefSeq" id="WP_198442806.1">
    <property type="nucleotide sequence ID" value="NZ_CBCSHE010000019.1"/>
</dbReference>
<accession>A0A7T3RDX7</accession>
<sequence length="343" mass="37087">MNLSKKIVTVVAVTSACVFSAFTNENTPSLTFSNEIGSDIVNVSKDSSTFAGAYNEVKAEFSSEKVDAGIDAKIVLATDEDGLPQSLLFSSEDFDWYTVFRPINGFSVGFSADTFATGSYLFVEDDNIASGNLGSDGVTFSFDGIENLTLAVTVPFSETEANFFSKTDSETDEKTLFNFGIGAEYNLFDKATIAATLKNPLNSDSLGFGFYASVTPLDGLQIFAGYSSNEEEGLCDVAGKNLFNASIVYENDNFAVGFDYITTDSDFYSGILFGMNATDNIAAELGVTLNSSYKDNSNIKYVFKPAVSYTVENLGEFKAEVDIGFNDSGFESVCFPVYWSYSL</sequence>
<organism evidence="2 3">
    <name type="scientific">Treponema peruense</name>
    <dbReference type="NCBI Taxonomy" id="2787628"/>
    <lineage>
        <taxon>Bacteria</taxon>
        <taxon>Pseudomonadati</taxon>
        <taxon>Spirochaetota</taxon>
        <taxon>Spirochaetia</taxon>
        <taxon>Spirochaetales</taxon>
        <taxon>Treponemataceae</taxon>
        <taxon>Treponema</taxon>
    </lineage>
</organism>
<keyword evidence="1" id="KW-0732">Signal</keyword>
<keyword evidence="3" id="KW-1185">Reference proteome</keyword>
<name>A0A7T3RDX7_9SPIR</name>
<proteinExistence type="predicted"/>
<dbReference type="EMBL" id="CP064936">
    <property type="protein sequence ID" value="QQA01217.1"/>
    <property type="molecule type" value="Genomic_DNA"/>
</dbReference>
<evidence type="ECO:0000313" key="3">
    <source>
        <dbReference type="Proteomes" id="UP000595224"/>
    </source>
</evidence>
<protein>
    <submittedName>
        <fullName evidence="2">Uncharacterized protein</fullName>
    </submittedName>
</protein>
<reference evidence="2 3" key="1">
    <citation type="submission" date="2020-11" db="EMBL/GenBank/DDBJ databases">
        <title>Treponema Peruensis nv. sp., first commensal Treponema isolated from human feces.</title>
        <authorList>
            <person name="Belkhou C."/>
            <person name="Raes J."/>
        </authorList>
    </citation>
    <scope>NUCLEOTIDE SEQUENCE [LARGE SCALE GENOMIC DNA]</scope>
    <source>
        <strain evidence="2 3">RCC2812</strain>
    </source>
</reference>
<evidence type="ECO:0000256" key="1">
    <source>
        <dbReference type="SAM" id="SignalP"/>
    </source>
</evidence>
<feature type="chain" id="PRO_5032489343" evidence="1">
    <location>
        <begin position="24"/>
        <end position="343"/>
    </location>
</feature>
<dbReference type="AlphaFoldDB" id="A0A7T3RDX7"/>
<evidence type="ECO:0000313" key="2">
    <source>
        <dbReference type="EMBL" id="QQA01217.1"/>
    </source>
</evidence>
<dbReference type="KEGG" id="tper:IWA51_00925"/>
<dbReference type="PROSITE" id="PS51257">
    <property type="entry name" value="PROKAR_LIPOPROTEIN"/>
    <property type="match status" value="1"/>
</dbReference>
<feature type="signal peptide" evidence="1">
    <location>
        <begin position="1"/>
        <end position="23"/>
    </location>
</feature>
<gene>
    <name evidence="2" type="ORF">IWA51_00925</name>
</gene>